<keyword evidence="2" id="KW-1185">Reference proteome</keyword>
<evidence type="ECO:0000313" key="2">
    <source>
        <dbReference type="Proteomes" id="UP001589896"/>
    </source>
</evidence>
<gene>
    <name evidence="1" type="ORF">ACFFGH_32500</name>
</gene>
<sequence>MNGNSCSNCSSAEDLYFVTIGSPGGDLPGRALLYCPRCRATNQHQVDISWPLALLTPGTFLQLYRTGKTESDPRQAVRIVFGPGHDWISTEAGDILERRRLGE</sequence>
<dbReference type="RefSeq" id="WP_386676716.1">
    <property type="nucleotide sequence ID" value="NZ_JBHLTG010000015.1"/>
</dbReference>
<proteinExistence type="predicted"/>
<organism evidence="1 2">
    <name type="scientific">Lysobacter korlensis</name>
    <dbReference type="NCBI Taxonomy" id="553636"/>
    <lineage>
        <taxon>Bacteria</taxon>
        <taxon>Pseudomonadati</taxon>
        <taxon>Pseudomonadota</taxon>
        <taxon>Gammaproteobacteria</taxon>
        <taxon>Lysobacterales</taxon>
        <taxon>Lysobacteraceae</taxon>
        <taxon>Lysobacter</taxon>
    </lineage>
</organism>
<dbReference type="EMBL" id="JBHLTG010000015">
    <property type="protein sequence ID" value="MFC0682575.1"/>
    <property type="molecule type" value="Genomic_DNA"/>
</dbReference>
<evidence type="ECO:0000313" key="1">
    <source>
        <dbReference type="EMBL" id="MFC0682575.1"/>
    </source>
</evidence>
<protein>
    <recommendedName>
        <fullName evidence="3">CENP-V/GFA domain-containing protein</fullName>
    </recommendedName>
</protein>
<dbReference type="Proteomes" id="UP001589896">
    <property type="component" value="Unassembled WGS sequence"/>
</dbReference>
<evidence type="ECO:0008006" key="3">
    <source>
        <dbReference type="Google" id="ProtNLM"/>
    </source>
</evidence>
<comment type="caution">
    <text evidence="1">The sequence shown here is derived from an EMBL/GenBank/DDBJ whole genome shotgun (WGS) entry which is preliminary data.</text>
</comment>
<reference evidence="1 2" key="1">
    <citation type="submission" date="2024-09" db="EMBL/GenBank/DDBJ databases">
        <authorList>
            <person name="Sun Q."/>
            <person name="Mori K."/>
        </authorList>
    </citation>
    <scope>NUCLEOTIDE SEQUENCE [LARGE SCALE GENOMIC DNA]</scope>
    <source>
        <strain evidence="1 2">KCTC 23076</strain>
    </source>
</reference>
<name>A0ABV6S015_9GAMM</name>
<accession>A0ABV6S015</accession>